<dbReference type="Proteomes" id="UP001222325">
    <property type="component" value="Unassembled WGS sequence"/>
</dbReference>
<accession>A0AAD6TT05</accession>
<dbReference type="InterPro" id="IPR009027">
    <property type="entry name" value="Ribosomal_bL9/RNase_H1_N"/>
</dbReference>
<keyword evidence="2" id="KW-1185">Reference proteome</keyword>
<proteinExistence type="predicted"/>
<dbReference type="SUPFAM" id="SSF55658">
    <property type="entry name" value="L9 N-domain-like"/>
    <property type="match status" value="1"/>
</dbReference>
<comment type="caution">
    <text evidence="1">The sequence shown here is derived from an EMBL/GenBank/DDBJ whole genome shotgun (WGS) entry which is preliminary data.</text>
</comment>
<protein>
    <submittedName>
        <fullName evidence="1">Uncharacterized protein</fullName>
    </submittedName>
</protein>
<evidence type="ECO:0000313" key="1">
    <source>
        <dbReference type="EMBL" id="KAJ7078282.1"/>
    </source>
</evidence>
<evidence type="ECO:0000313" key="2">
    <source>
        <dbReference type="Proteomes" id="UP001222325"/>
    </source>
</evidence>
<gene>
    <name evidence="1" type="ORF">B0H15DRAFT_954620</name>
</gene>
<dbReference type="EMBL" id="JARJCN010000067">
    <property type="protein sequence ID" value="KAJ7078282.1"/>
    <property type="molecule type" value="Genomic_DNA"/>
</dbReference>
<reference evidence="1" key="1">
    <citation type="submission" date="2023-03" db="EMBL/GenBank/DDBJ databases">
        <title>Massive genome expansion in bonnet fungi (Mycena s.s.) driven by repeated elements and novel gene families across ecological guilds.</title>
        <authorList>
            <consortium name="Lawrence Berkeley National Laboratory"/>
            <person name="Harder C.B."/>
            <person name="Miyauchi S."/>
            <person name="Viragh M."/>
            <person name="Kuo A."/>
            <person name="Thoen E."/>
            <person name="Andreopoulos B."/>
            <person name="Lu D."/>
            <person name="Skrede I."/>
            <person name="Drula E."/>
            <person name="Henrissat B."/>
            <person name="Morin E."/>
            <person name="Kohler A."/>
            <person name="Barry K."/>
            <person name="LaButti K."/>
            <person name="Morin E."/>
            <person name="Salamov A."/>
            <person name="Lipzen A."/>
            <person name="Mereny Z."/>
            <person name="Hegedus B."/>
            <person name="Baldrian P."/>
            <person name="Stursova M."/>
            <person name="Weitz H."/>
            <person name="Taylor A."/>
            <person name="Grigoriev I.V."/>
            <person name="Nagy L.G."/>
            <person name="Martin F."/>
            <person name="Kauserud H."/>
        </authorList>
    </citation>
    <scope>NUCLEOTIDE SEQUENCE</scope>
    <source>
        <strain evidence="1">CBHHK173m</strain>
    </source>
</reference>
<dbReference type="AlphaFoldDB" id="A0AAD6TT05"/>
<sequence>MKMTDPTTSAATPDEELSALVMQISSLSKLALDMTKVCIDVKDKLPHVIAAQAAKIAMAIPETGETVSTPWFEFLDAPTPEEMAARYPSTNGDGQNYHVVCAGRRPGLYADPDDATAQVTGVPNYVREKRKGRFEALRFYKAVYREGRAFTAIDVIVSDDDDE</sequence>
<organism evidence="1 2">
    <name type="scientific">Mycena belliarum</name>
    <dbReference type="NCBI Taxonomy" id="1033014"/>
    <lineage>
        <taxon>Eukaryota</taxon>
        <taxon>Fungi</taxon>
        <taxon>Dikarya</taxon>
        <taxon>Basidiomycota</taxon>
        <taxon>Agaricomycotina</taxon>
        <taxon>Agaricomycetes</taxon>
        <taxon>Agaricomycetidae</taxon>
        <taxon>Agaricales</taxon>
        <taxon>Marasmiineae</taxon>
        <taxon>Mycenaceae</taxon>
        <taxon>Mycena</taxon>
    </lineage>
</organism>
<name>A0AAD6TT05_9AGAR</name>